<organism evidence="2 3">
    <name type="scientific">Takifugu flavidus</name>
    <name type="common">sansaifugu</name>
    <dbReference type="NCBI Taxonomy" id="433684"/>
    <lineage>
        <taxon>Eukaryota</taxon>
        <taxon>Metazoa</taxon>
        <taxon>Chordata</taxon>
        <taxon>Craniata</taxon>
        <taxon>Vertebrata</taxon>
        <taxon>Euteleostomi</taxon>
        <taxon>Actinopterygii</taxon>
        <taxon>Neopterygii</taxon>
        <taxon>Teleostei</taxon>
        <taxon>Neoteleostei</taxon>
        <taxon>Acanthomorphata</taxon>
        <taxon>Eupercaria</taxon>
        <taxon>Tetraodontiformes</taxon>
        <taxon>Tetradontoidea</taxon>
        <taxon>Tetraodontidae</taxon>
        <taxon>Takifugu</taxon>
    </lineage>
</organism>
<sequence>MELIYGGCGDAAPICKRGVSVAWTGRGGSRIHSAAVAAPNGRVCRPVRATCSFVPPRAMAASPGRRRCHGRATDDSHRDRGRAEAWKRFRRPAHI</sequence>
<evidence type="ECO:0000313" key="3">
    <source>
        <dbReference type="Proteomes" id="UP000324091"/>
    </source>
</evidence>
<proteinExistence type="predicted"/>
<feature type="region of interest" description="Disordered" evidence="1">
    <location>
        <begin position="59"/>
        <end position="95"/>
    </location>
</feature>
<gene>
    <name evidence="2" type="ORF">D4764_15G0012880</name>
</gene>
<name>A0A5C6P296_9TELE</name>
<comment type="caution">
    <text evidence="2">The sequence shown here is derived from an EMBL/GenBank/DDBJ whole genome shotgun (WGS) entry which is preliminary data.</text>
</comment>
<feature type="compositionally biased region" description="Basic and acidic residues" evidence="1">
    <location>
        <begin position="71"/>
        <end position="87"/>
    </location>
</feature>
<dbReference type="AlphaFoldDB" id="A0A5C6P296"/>
<reference evidence="2 3" key="1">
    <citation type="submission" date="2019-04" db="EMBL/GenBank/DDBJ databases">
        <title>Chromosome genome assembly for Takifugu flavidus.</title>
        <authorList>
            <person name="Xiao S."/>
        </authorList>
    </citation>
    <scope>NUCLEOTIDE SEQUENCE [LARGE SCALE GENOMIC DNA]</scope>
    <source>
        <strain evidence="2">HTHZ2018</strain>
        <tissue evidence="2">Muscle</tissue>
    </source>
</reference>
<accession>A0A5C6P296</accession>
<keyword evidence="3" id="KW-1185">Reference proteome</keyword>
<protein>
    <submittedName>
        <fullName evidence="2">Uncharacterized protein</fullName>
    </submittedName>
</protein>
<evidence type="ECO:0000313" key="2">
    <source>
        <dbReference type="EMBL" id="TWW73892.1"/>
    </source>
</evidence>
<dbReference type="Proteomes" id="UP000324091">
    <property type="component" value="Chromosome 15"/>
</dbReference>
<evidence type="ECO:0000256" key="1">
    <source>
        <dbReference type="SAM" id="MobiDB-lite"/>
    </source>
</evidence>
<dbReference type="EMBL" id="RHFK02000007">
    <property type="protein sequence ID" value="TWW73892.1"/>
    <property type="molecule type" value="Genomic_DNA"/>
</dbReference>